<dbReference type="Gene3D" id="3.90.550.50">
    <property type="match status" value="1"/>
</dbReference>
<keyword evidence="5" id="KW-0328">Glycosyltransferase</keyword>
<dbReference type="GeneTree" id="ENSGT00940000156562"/>
<dbReference type="OrthoDB" id="2139606at2759"/>
<evidence type="ECO:0000256" key="15">
    <source>
        <dbReference type="ARBA" id="ARBA00040432"/>
    </source>
</evidence>
<dbReference type="GO" id="GO:0008194">
    <property type="term" value="F:UDP-glycosyltransferase activity"/>
    <property type="evidence" value="ECO:0007669"/>
    <property type="project" value="TreeGrafter"/>
</dbReference>
<evidence type="ECO:0000256" key="11">
    <source>
        <dbReference type="ARBA" id="ARBA00023034"/>
    </source>
</evidence>
<reference evidence="20" key="1">
    <citation type="submission" date="2025-08" db="UniProtKB">
        <authorList>
            <consortium name="Ensembl"/>
        </authorList>
    </citation>
    <scope>IDENTIFICATION</scope>
</reference>
<keyword evidence="13" id="KW-0325">Glycoprotein</keyword>
<evidence type="ECO:0000256" key="5">
    <source>
        <dbReference type="ARBA" id="ARBA00022676"/>
    </source>
</evidence>
<evidence type="ECO:0000256" key="19">
    <source>
        <dbReference type="SAM" id="Phobius"/>
    </source>
</evidence>
<feature type="transmembrane region" description="Helical" evidence="19">
    <location>
        <begin position="6"/>
        <end position="32"/>
    </location>
</feature>
<dbReference type="PANTHER" id="PTHR11214:SF219">
    <property type="entry name" value="UDP-GALNAC:BETA-1,3-N-ACETYLGALACTOSAMINYLTRANSFERASE 2"/>
    <property type="match status" value="1"/>
</dbReference>
<evidence type="ECO:0000313" key="21">
    <source>
        <dbReference type="Proteomes" id="UP000694569"/>
    </source>
</evidence>
<reference evidence="20" key="2">
    <citation type="submission" date="2025-09" db="UniProtKB">
        <authorList>
            <consortium name="Ensembl"/>
        </authorList>
    </citation>
    <scope>IDENTIFICATION</scope>
</reference>
<dbReference type="Pfam" id="PF01762">
    <property type="entry name" value="Galactosyl_T"/>
    <property type="match status" value="1"/>
</dbReference>
<organism evidence="20 21">
    <name type="scientific">Leptobrachium leishanense</name>
    <name type="common">Leishan spiny toad</name>
    <dbReference type="NCBI Taxonomy" id="445787"/>
    <lineage>
        <taxon>Eukaryota</taxon>
        <taxon>Metazoa</taxon>
        <taxon>Chordata</taxon>
        <taxon>Craniata</taxon>
        <taxon>Vertebrata</taxon>
        <taxon>Euteleostomi</taxon>
        <taxon>Amphibia</taxon>
        <taxon>Batrachia</taxon>
        <taxon>Anura</taxon>
        <taxon>Pelobatoidea</taxon>
        <taxon>Megophryidae</taxon>
        <taxon>Leptobrachium</taxon>
    </lineage>
</organism>
<sequence>MRHLLVLFLCPCVIGVAIHLWLLNFSGLYFWFSPWRQRKYDIVVGVLSARHNHELRNAIRNTWLQHLTQHSSLSPRVLVKFIIGSHGCDVPVEDREDPYSCKILNITDPRLLTQSKPIPTEDIRTDVCKFLKQEIESFVIPETVAVLTEHPVVNVNFRVLHPVIITRLGVFQHENVAGFQRNVTVKLFQAEHEEALFSARFSPASSGVQVNRIWYKPVEQFILPEGFEGTVVWESHDSEGLISGNVHHVIVNDAGGILRLTTVEEGLLPYEFTVGVEGIAGGFTYTVHEAEALLHNLETRPERLLNHLTALENEDALLQEESTNFQDIIFVPVVDTYRNVPSKLLHFYSWTVQFTRFEFLLKTDDDCYIDIENMFKMIDHKNLKTTNTWWGKINIFYGTLLWDKILPRIFRLNWAVDRTGKWQELEYLGPAYPAFACGSGYVISQDIVQWLASNSDRLKTYQGEDVSMGIWMSAIGPKRYQDKHWLCEKVCETGMLSSPQYSAQELVELWKQKERCGNPCACEER</sequence>
<evidence type="ECO:0000256" key="13">
    <source>
        <dbReference type="ARBA" id="ARBA00023180"/>
    </source>
</evidence>
<evidence type="ECO:0000256" key="6">
    <source>
        <dbReference type="ARBA" id="ARBA00022679"/>
    </source>
</evidence>
<dbReference type="AlphaFoldDB" id="A0A8C5MBT3"/>
<evidence type="ECO:0000256" key="14">
    <source>
        <dbReference type="ARBA" id="ARBA00039104"/>
    </source>
</evidence>
<dbReference type="FunFam" id="3.90.550.50:FF:000013">
    <property type="entry name" value="Hexosyltransferase"/>
    <property type="match status" value="1"/>
</dbReference>
<evidence type="ECO:0000256" key="12">
    <source>
        <dbReference type="ARBA" id="ARBA00023136"/>
    </source>
</evidence>
<evidence type="ECO:0000256" key="16">
    <source>
        <dbReference type="ARBA" id="ARBA00042712"/>
    </source>
</evidence>
<dbReference type="GO" id="GO:0000139">
    <property type="term" value="C:Golgi membrane"/>
    <property type="evidence" value="ECO:0007669"/>
    <property type="project" value="UniProtKB-SubCell"/>
</dbReference>
<accession>A0A8C5MBT3</accession>
<evidence type="ECO:0000256" key="1">
    <source>
        <dbReference type="ARBA" id="ARBA00004240"/>
    </source>
</evidence>
<comment type="pathway">
    <text evidence="3">Protein modification; protein glycosylation.</text>
</comment>
<dbReference type="PANTHER" id="PTHR11214">
    <property type="entry name" value="BETA-1,3-N-ACETYLGLUCOSAMINYLTRANSFERASE"/>
    <property type="match status" value="1"/>
</dbReference>
<comment type="function">
    <text evidence="18">Beta-1,3-N-acetylgalactosaminyltransferase that synthesizes a unique carbohydrate structure, GalNAc-beta-1-3GlcNAc, on N- and O-glycans. Has no galactose nor galactosaminyl transferase activity toward any acceptor substrate. Involved in alpha-dystroglycan (dag1) glycosylation.</text>
</comment>
<dbReference type="Proteomes" id="UP000694569">
    <property type="component" value="Unplaced"/>
</dbReference>
<keyword evidence="8" id="KW-0256">Endoplasmic reticulum</keyword>
<gene>
    <name evidence="20" type="primary">B3GALNT2</name>
</gene>
<dbReference type="InterPro" id="IPR002659">
    <property type="entry name" value="Glyco_trans_31"/>
</dbReference>
<comment type="catalytic activity">
    <reaction evidence="17">
        <text>3-O-(N-acetyl-beta-D-glucosaminyl-(1-&gt;4)-alpha-D-mannosyl)-L-threonyl-[protein] + UDP-N-acetyl-alpha-D-galactosamine = 3-O-[beta-D-GalNAc-(1-&gt;3)-beta-D-GlcNAc-(1-&gt;4)-alpha-D-Man]-L-Thr-[protein] + UDP + H(+)</text>
        <dbReference type="Rhea" id="RHEA:37667"/>
        <dbReference type="Rhea" id="RHEA-COMP:13308"/>
        <dbReference type="Rhea" id="RHEA-COMP:13618"/>
        <dbReference type="ChEBI" id="CHEBI:15378"/>
        <dbReference type="ChEBI" id="CHEBI:58223"/>
        <dbReference type="ChEBI" id="CHEBI:67138"/>
        <dbReference type="ChEBI" id="CHEBI:136709"/>
        <dbReference type="ChEBI" id="CHEBI:137540"/>
        <dbReference type="EC" id="2.4.1.313"/>
    </reaction>
</comment>
<comment type="subcellular location">
    <subcellularLocation>
        <location evidence="1">Endoplasmic reticulum</location>
    </subcellularLocation>
    <subcellularLocation>
        <location evidence="2">Golgi apparatus membrane</location>
        <topology evidence="2">Single-pass type II membrane protein</topology>
    </subcellularLocation>
</comment>
<protein>
    <recommendedName>
        <fullName evidence="15">UDP-GalNAc:beta-1,3-N-acetylgalactosaminyltransferase 2</fullName>
        <ecNumber evidence="14">2.4.1.313</ecNumber>
    </recommendedName>
    <alternativeName>
        <fullName evidence="16">Beta-1,3-N-acetylgalactosaminyltransferase II</fullName>
    </alternativeName>
</protein>
<evidence type="ECO:0000256" key="9">
    <source>
        <dbReference type="ARBA" id="ARBA00022968"/>
    </source>
</evidence>
<dbReference type="GO" id="GO:0005783">
    <property type="term" value="C:endoplasmic reticulum"/>
    <property type="evidence" value="ECO:0007669"/>
    <property type="project" value="UniProtKB-SubCell"/>
</dbReference>
<evidence type="ECO:0000256" key="2">
    <source>
        <dbReference type="ARBA" id="ARBA00004323"/>
    </source>
</evidence>
<evidence type="ECO:0000256" key="17">
    <source>
        <dbReference type="ARBA" id="ARBA00047667"/>
    </source>
</evidence>
<dbReference type="GO" id="GO:0006493">
    <property type="term" value="P:protein O-linked glycosylation"/>
    <property type="evidence" value="ECO:0007669"/>
    <property type="project" value="TreeGrafter"/>
</dbReference>
<evidence type="ECO:0000313" key="20">
    <source>
        <dbReference type="Ensembl" id="ENSLLEP00000011564.1"/>
    </source>
</evidence>
<keyword evidence="21" id="KW-1185">Reference proteome</keyword>
<evidence type="ECO:0000256" key="10">
    <source>
        <dbReference type="ARBA" id="ARBA00022989"/>
    </source>
</evidence>
<evidence type="ECO:0000256" key="4">
    <source>
        <dbReference type="ARBA" id="ARBA00008661"/>
    </source>
</evidence>
<keyword evidence="10 19" id="KW-1133">Transmembrane helix</keyword>
<keyword evidence="6" id="KW-0808">Transferase</keyword>
<keyword evidence="7 19" id="KW-0812">Transmembrane</keyword>
<keyword evidence="9" id="KW-0735">Signal-anchor</keyword>
<dbReference type="EC" id="2.4.1.313" evidence="14"/>
<dbReference type="Ensembl" id="ENSLLET00000012029.1">
    <property type="protein sequence ID" value="ENSLLEP00000011564.1"/>
    <property type="gene ID" value="ENSLLEG00000007354.1"/>
</dbReference>
<keyword evidence="11" id="KW-0333">Golgi apparatus</keyword>
<evidence type="ECO:0000256" key="8">
    <source>
        <dbReference type="ARBA" id="ARBA00022824"/>
    </source>
</evidence>
<evidence type="ECO:0000256" key="3">
    <source>
        <dbReference type="ARBA" id="ARBA00004922"/>
    </source>
</evidence>
<evidence type="ECO:0000256" key="7">
    <source>
        <dbReference type="ARBA" id="ARBA00022692"/>
    </source>
</evidence>
<proteinExistence type="inferred from homology"/>
<dbReference type="GO" id="GO:0016758">
    <property type="term" value="F:hexosyltransferase activity"/>
    <property type="evidence" value="ECO:0007669"/>
    <property type="project" value="InterPro"/>
</dbReference>
<name>A0A8C5MBT3_9ANUR</name>
<keyword evidence="12 19" id="KW-0472">Membrane</keyword>
<evidence type="ECO:0000256" key="18">
    <source>
        <dbReference type="ARBA" id="ARBA00058164"/>
    </source>
</evidence>
<comment type="similarity">
    <text evidence="4">Belongs to the glycosyltransferase 31 family.</text>
</comment>